<feature type="region of interest" description="Disordered" evidence="1">
    <location>
        <begin position="1"/>
        <end position="21"/>
    </location>
</feature>
<protein>
    <submittedName>
        <fullName evidence="2">Uncharacterized protein</fullName>
    </submittedName>
</protein>
<organism evidence="2 3">
    <name type="scientific">Rubus argutus</name>
    <name type="common">Southern blackberry</name>
    <dbReference type="NCBI Taxonomy" id="59490"/>
    <lineage>
        <taxon>Eukaryota</taxon>
        <taxon>Viridiplantae</taxon>
        <taxon>Streptophyta</taxon>
        <taxon>Embryophyta</taxon>
        <taxon>Tracheophyta</taxon>
        <taxon>Spermatophyta</taxon>
        <taxon>Magnoliopsida</taxon>
        <taxon>eudicotyledons</taxon>
        <taxon>Gunneridae</taxon>
        <taxon>Pentapetalae</taxon>
        <taxon>rosids</taxon>
        <taxon>fabids</taxon>
        <taxon>Rosales</taxon>
        <taxon>Rosaceae</taxon>
        <taxon>Rosoideae</taxon>
        <taxon>Rosoideae incertae sedis</taxon>
        <taxon>Rubus</taxon>
    </lineage>
</organism>
<evidence type="ECO:0000256" key="1">
    <source>
        <dbReference type="SAM" id="MobiDB-lite"/>
    </source>
</evidence>
<dbReference type="AlphaFoldDB" id="A0AAW1Y3J0"/>
<dbReference type="EMBL" id="JBEDUW010000002">
    <property type="protein sequence ID" value="KAK9943477.1"/>
    <property type="molecule type" value="Genomic_DNA"/>
</dbReference>
<evidence type="ECO:0000313" key="2">
    <source>
        <dbReference type="EMBL" id="KAK9943477.1"/>
    </source>
</evidence>
<feature type="compositionally biased region" description="Gly residues" evidence="1">
    <location>
        <begin position="8"/>
        <end position="19"/>
    </location>
</feature>
<accession>A0AAW1Y3J0</accession>
<feature type="region of interest" description="Disordered" evidence="1">
    <location>
        <begin position="133"/>
        <end position="153"/>
    </location>
</feature>
<comment type="caution">
    <text evidence="2">The sequence shown here is derived from an EMBL/GenBank/DDBJ whole genome shotgun (WGS) entry which is preliminary data.</text>
</comment>
<name>A0AAW1Y3J0_RUBAR</name>
<sequence length="153" mass="16180">MGRRQQQGVGGEVKSTGGGEMEEVMGAMERCGERPDRWCAGLLVVHVMAATARHEHGSGFTAAAMLGWARQRGDAGAGWNSELGSGQRSTKVDGGLVDWAQRIGKQQCSTVEEEEARWLDVGKDLEEAQVELSVDGGGGQTQQQPQGSAVLGL</sequence>
<proteinExistence type="predicted"/>
<gene>
    <name evidence="2" type="ORF">M0R45_009084</name>
</gene>
<evidence type="ECO:0000313" key="3">
    <source>
        <dbReference type="Proteomes" id="UP001457282"/>
    </source>
</evidence>
<reference evidence="2 3" key="1">
    <citation type="journal article" date="2023" name="G3 (Bethesda)">
        <title>A chromosome-length genome assembly and annotation of blackberry (Rubus argutus, cv. 'Hillquist').</title>
        <authorList>
            <person name="Bruna T."/>
            <person name="Aryal R."/>
            <person name="Dudchenko O."/>
            <person name="Sargent D.J."/>
            <person name="Mead D."/>
            <person name="Buti M."/>
            <person name="Cavallini A."/>
            <person name="Hytonen T."/>
            <person name="Andres J."/>
            <person name="Pham M."/>
            <person name="Weisz D."/>
            <person name="Mascagni F."/>
            <person name="Usai G."/>
            <person name="Natali L."/>
            <person name="Bassil N."/>
            <person name="Fernandez G.E."/>
            <person name="Lomsadze A."/>
            <person name="Armour M."/>
            <person name="Olukolu B."/>
            <person name="Poorten T."/>
            <person name="Britton C."/>
            <person name="Davik J."/>
            <person name="Ashrafi H."/>
            <person name="Aiden E.L."/>
            <person name="Borodovsky M."/>
            <person name="Worthington M."/>
        </authorList>
    </citation>
    <scope>NUCLEOTIDE SEQUENCE [LARGE SCALE GENOMIC DNA]</scope>
    <source>
        <strain evidence="2">PI 553951</strain>
    </source>
</reference>
<dbReference type="Proteomes" id="UP001457282">
    <property type="component" value="Unassembled WGS sequence"/>
</dbReference>
<keyword evidence="3" id="KW-1185">Reference proteome</keyword>